<evidence type="ECO:0000256" key="2">
    <source>
        <dbReference type="PROSITE-ProRule" id="PRU00284"/>
    </source>
</evidence>
<protein>
    <recommendedName>
        <fullName evidence="4">Methyl-accepting transducer domain-containing protein</fullName>
    </recommendedName>
</protein>
<dbReference type="PANTHER" id="PTHR32089:SF112">
    <property type="entry name" value="LYSOZYME-LIKE PROTEIN-RELATED"/>
    <property type="match status" value="1"/>
</dbReference>
<dbReference type="PROSITE" id="PS50111">
    <property type="entry name" value="CHEMOTAXIS_TRANSDUC_2"/>
    <property type="match status" value="1"/>
</dbReference>
<keyword evidence="3" id="KW-0812">Transmembrane</keyword>
<feature type="domain" description="Methyl-accepting transducer" evidence="4">
    <location>
        <begin position="179"/>
        <end position="390"/>
    </location>
</feature>
<sequence>MKNSYYLYKYSRYFNYCFIALFILLFVIELLNIHVLLEFAIFILGLCACTMTLIAGSRRDAYIREITQCVKRLSIGDLEARITNIQDRGLLGKLSWRINDLADQVETFVRASSSVISAASEKRYARKVNTHNIKGTFSYVGHLINKASHAIEEADKLGARGVIVNEVSKQSAVSMKKDLDSVSANLNGVIEVMDKTSHETKVISESSHNGMQSVSAIMDNFSNLSAMISQTSQSFELFTKRIKEIDTFVSLIKEITDQTNLLALNAAIEAARAGEHGRGFAVVADEVRKLAERATKTASEISSTTQVINQEMNEISEYVKEIDSITNNSNNLMISFNETFGTMDKQAQALLEAILHTNKTSYTTLLELDCILRKFASYSAVITNEIPQISSPCEQHGDDSIISKEVCQKISVFDASIKEFLEFIKTQDYLQNEKQLYAYLQKFEAKSADVHKELHAML</sequence>
<keyword evidence="6" id="KW-1185">Reference proteome</keyword>
<comment type="caution">
    <text evidence="5">The sequence shown here is derived from an EMBL/GenBank/DDBJ whole genome shotgun (WGS) entry which is preliminary data.</text>
</comment>
<keyword evidence="1 2" id="KW-0807">Transducer</keyword>
<dbReference type="Proteomes" id="UP000700059">
    <property type="component" value="Unassembled WGS sequence"/>
</dbReference>
<dbReference type="SUPFAM" id="SSF58104">
    <property type="entry name" value="Methyl-accepting chemotaxis protein (MCP) signaling domain"/>
    <property type="match status" value="1"/>
</dbReference>
<dbReference type="Gene3D" id="1.10.287.950">
    <property type="entry name" value="Methyl-accepting chemotaxis protein"/>
    <property type="match status" value="1"/>
</dbReference>
<reference evidence="5 6" key="1">
    <citation type="submission" date="2021-08" db="EMBL/GenBank/DDBJ databases">
        <title>Helicobacter spp. isolated from feces of Anatolian Ground Squirrel (Spermophilus xanthoprymnus) in Turkey.</title>
        <authorList>
            <person name="Aydin F."/>
            <person name="Abay S."/>
            <person name="Kayman T."/>
            <person name="Karakaya E."/>
            <person name="Saticioglu I.B."/>
        </authorList>
    </citation>
    <scope>NUCLEOTIDE SEQUENCE [LARGE SCALE GENOMIC DNA]</scope>
    <source>
        <strain evidence="5 6">Faydin-H70</strain>
    </source>
</reference>
<evidence type="ECO:0000313" key="6">
    <source>
        <dbReference type="Proteomes" id="UP000700059"/>
    </source>
</evidence>
<dbReference type="Pfam" id="PF00015">
    <property type="entry name" value="MCPsignal"/>
    <property type="match status" value="1"/>
</dbReference>
<dbReference type="SMART" id="SM00283">
    <property type="entry name" value="MA"/>
    <property type="match status" value="1"/>
</dbReference>
<proteinExistence type="predicted"/>
<organism evidence="5 6">
    <name type="scientific">Helicobacter turcicus</name>
    <dbReference type="NCBI Taxonomy" id="2867412"/>
    <lineage>
        <taxon>Bacteria</taxon>
        <taxon>Pseudomonadati</taxon>
        <taxon>Campylobacterota</taxon>
        <taxon>Epsilonproteobacteria</taxon>
        <taxon>Campylobacterales</taxon>
        <taxon>Helicobacteraceae</taxon>
        <taxon>Helicobacter</taxon>
    </lineage>
</organism>
<name>A0ABS7JQ28_9HELI</name>
<feature type="transmembrane region" description="Helical" evidence="3">
    <location>
        <begin position="39"/>
        <end position="56"/>
    </location>
</feature>
<dbReference type="InterPro" id="IPR004089">
    <property type="entry name" value="MCPsignal_dom"/>
</dbReference>
<feature type="transmembrane region" description="Helical" evidence="3">
    <location>
        <begin position="12"/>
        <end position="33"/>
    </location>
</feature>
<accession>A0ABS7JQ28</accession>
<evidence type="ECO:0000259" key="4">
    <source>
        <dbReference type="PROSITE" id="PS50111"/>
    </source>
</evidence>
<evidence type="ECO:0000313" key="5">
    <source>
        <dbReference type="EMBL" id="MBX7491480.1"/>
    </source>
</evidence>
<evidence type="ECO:0000256" key="3">
    <source>
        <dbReference type="SAM" id="Phobius"/>
    </source>
</evidence>
<gene>
    <name evidence="5" type="ORF">K4G57_08415</name>
</gene>
<dbReference type="PANTHER" id="PTHR32089">
    <property type="entry name" value="METHYL-ACCEPTING CHEMOTAXIS PROTEIN MCPB"/>
    <property type="match status" value="1"/>
</dbReference>
<dbReference type="Gene3D" id="1.20.120.1530">
    <property type="match status" value="1"/>
</dbReference>
<dbReference type="EMBL" id="JAIGYQ010000014">
    <property type="protein sequence ID" value="MBX7491480.1"/>
    <property type="molecule type" value="Genomic_DNA"/>
</dbReference>
<evidence type="ECO:0000256" key="1">
    <source>
        <dbReference type="ARBA" id="ARBA00023224"/>
    </source>
</evidence>
<dbReference type="RefSeq" id="WP_221532735.1">
    <property type="nucleotide sequence ID" value="NZ_JAIGYP010000014.1"/>
</dbReference>
<keyword evidence="3" id="KW-1133">Transmembrane helix</keyword>
<keyword evidence="3" id="KW-0472">Membrane</keyword>